<comment type="caution">
    <text evidence="17">The sequence shown here is derived from an EMBL/GenBank/DDBJ whole genome shotgun (WGS) entry which is preliminary data.</text>
</comment>
<feature type="chain" id="PRO_5046041974" evidence="14">
    <location>
        <begin position="32"/>
        <end position="738"/>
    </location>
</feature>
<evidence type="ECO:0000259" key="15">
    <source>
        <dbReference type="Pfam" id="PF00593"/>
    </source>
</evidence>
<dbReference type="PANTHER" id="PTHR32552:SF68">
    <property type="entry name" value="FERRICHROME OUTER MEMBRANE TRANSPORTER_PHAGE RECEPTOR"/>
    <property type="match status" value="1"/>
</dbReference>
<dbReference type="Pfam" id="PF07715">
    <property type="entry name" value="Plug"/>
    <property type="match status" value="1"/>
</dbReference>
<keyword evidence="6 14" id="KW-0732">Signal</keyword>
<keyword evidence="18" id="KW-1185">Reference proteome</keyword>
<evidence type="ECO:0000259" key="16">
    <source>
        <dbReference type="Pfam" id="PF07715"/>
    </source>
</evidence>
<dbReference type="SUPFAM" id="SSF56935">
    <property type="entry name" value="Porins"/>
    <property type="match status" value="1"/>
</dbReference>
<accession>A0ABU9HCS1</accession>
<sequence length="738" mass="81052">MSKKFFKKSKPITNLAIGSALITALSPASFAADIEPEVTNMDVVTVTGKSEQGINAVDNTATKMNLSLKDTGRSVVKVTKEQIEDMSAEDVKDIAEYATSINTSSSADRNVIIRGISTNLDNFMVNGLRSLQGGEAGSGSRSPSTYNVESVTILNGSDAILYGSGVGGGIVNIITKKPQEESETTLGLKTRSYVSGDTANFKRNQVSVSIDSTGQLVDDKVLYRVNAELTPDGEEFQEGRSTDEQAIDASLTFIVGDNTRITPRFEYINRETTGGSSYGDGVYTTNLANGTLGDTTDSFGRILNRSFYYGSPLDKGANKSTTFELSAEHKLQNWTLNATAAAVNTKSSAQDLYASNSSGLGNAIGDSTLERKWVYAQGEDQYFLLDTNAEGKFETGIFKHHLLTGVNVRNKEVKFMRNFQGNEDAIGNNTINVYNPDDQIYTQMPDSLKDGNYSTTTDNEINLYLKDRISLGDFTLALGLGYTRFEGEETSSDDSAYDQSTSNFIYDAGIVYKLTPDVNLFASYSQAYEPIDTSTLVQYGQDGVSYDPEESDNYELGFKGDFFDDKLSTSVTLFYINTKNQTEYETIDGDRALVQRSGEAFRSTGVEVNALVHITDQISSRISYAYTDASDTSGDDKGVQADYTPYNSLSIWNSYKMDSEPVRFALGMRAESGSNDGDYKVPGYAEFDFGTYYELENWDISLVVRNMFDKSRVASTPNWVLAEGNDPRSLNLNFKYRL</sequence>
<dbReference type="CDD" id="cd01347">
    <property type="entry name" value="ligand_gated_channel"/>
    <property type="match status" value="1"/>
</dbReference>
<keyword evidence="7" id="KW-0408">Iron</keyword>
<keyword evidence="9 13" id="KW-0798">TonB box</keyword>
<dbReference type="Pfam" id="PF00593">
    <property type="entry name" value="TonB_dep_Rec_b-barrel"/>
    <property type="match status" value="1"/>
</dbReference>
<dbReference type="InterPro" id="IPR039426">
    <property type="entry name" value="TonB-dep_rcpt-like"/>
</dbReference>
<organism evidence="17 18">
    <name type="scientific">Psychromonas arctica</name>
    <dbReference type="NCBI Taxonomy" id="168275"/>
    <lineage>
        <taxon>Bacteria</taxon>
        <taxon>Pseudomonadati</taxon>
        <taxon>Pseudomonadota</taxon>
        <taxon>Gammaproteobacteria</taxon>
        <taxon>Alteromonadales</taxon>
        <taxon>Psychromonadaceae</taxon>
        <taxon>Psychromonas</taxon>
    </lineage>
</organism>
<evidence type="ECO:0000313" key="18">
    <source>
        <dbReference type="Proteomes" id="UP001366060"/>
    </source>
</evidence>
<keyword evidence="3 12" id="KW-1134">Transmembrane beta strand</keyword>
<keyword evidence="10 12" id="KW-0472">Membrane</keyword>
<dbReference type="Gene3D" id="2.170.130.10">
    <property type="entry name" value="TonB-dependent receptor, plug domain"/>
    <property type="match status" value="1"/>
</dbReference>
<dbReference type="InterPro" id="IPR000531">
    <property type="entry name" value="Beta-barrel_TonB"/>
</dbReference>
<comment type="subcellular location">
    <subcellularLocation>
        <location evidence="1 12">Cell outer membrane</location>
        <topology evidence="1 12">Multi-pass membrane protein</topology>
    </subcellularLocation>
</comment>
<dbReference type="InterPro" id="IPR037066">
    <property type="entry name" value="Plug_dom_sf"/>
</dbReference>
<dbReference type="Gene3D" id="2.40.170.20">
    <property type="entry name" value="TonB-dependent receptor, beta-barrel domain"/>
    <property type="match status" value="1"/>
</dbReference>
<keyword evidence="4" id="KW-0410">Iron transport</keyword>
<feature type="domain" description="TonB-dependent receptor-like beta-barrel" evidence="15">
    <location>
        <begin position="273"/>
        <end position="706"/>
    </location>
</feature>
<keyword evidence="11 12" id="KW-0998">Cell outer membrane</keyword>
<keyword evidence="17" id="KW-0675">Receptor</keyword>
<evidence type="ECO:0000256" key="14">
    <source>
        <dbReference type="SAM" id="SignalP"/>
    </source>
</evidence>
<keyword evidence="5 12" id="KW-0812">Transmembrane</keyword>
<evidence type="ECO:0000256" key="9">
    <source>
        <dbReference type="ARBA" id="ARBA00023077"/>
    </source>
</evidence>
<gene>
    <name evidence="17" type="ORF">V6255_10630</name>
</gene>
<evidence type="ECO:0000256" key="1">
    <source>
        <dbReference type="ARBA" id="ARBA00004571"/>
    </source>
</evidence>
<evidence type="ECO:0000313" key="17">
    <source>
        <dbReference type="EMBL" id="MEL0659593.1"/>
    </source>
</evidence>
<reference evidence="17 18" key="1">
    <citation type="submission" date="2024-02" db="EMBL/GenBank/DDBJ databases">
        <title>Bacteria isolated from the canopy kelp, Nereocystis luetkeana.</title>
        <authorList>
            <person name="Pfister C.A."/>
            <person name="Younker I.T."/>
            <person name="Light S.H."/>
        </authorList>
    </citation>
    <scope>NUCLEOTIDE SEQUENCE [LARGE SCALE GENOMIC DNA]</scope>
    <source>
        <strain evidence="17 18">TI.2.07</strain>
    </source>
</reference>
<keyword evidence="8" id="KW-0406">Ion transport</keyword>
<dbReference type="PROSITE" id="PS52016">
    <property type="entry name" value="TONB_DEPENDENT_REC_3"/>
    <property type="match status" value="1"/>
</dbReference>
<dbReference type="Proteomes" id="UP001366060">
    <property type="component" value="Unassembled WGS sequence"/>
</dbReference>
<evidence type="ECO:0000256" key="11">
    <source>
        <dbReference type="ARBA" id="ARBA00023237"/>
    </source>
</evidence>
<evidence type="ECO:0000256" key="3">
    <source>
        <dbReference type="ARBA" id="ARBA00022452"/>
    </source>
</evidence>
<comment type="similarity">
    <text evidence="12 13">Belongs to the TonB-dependent receptor family.</text>
</comment>
<feature type="signal peptide" evidence="14">
    <location>
        <begin position="1"/>
        <end position="31"/>
    </location>
</feature>
<evidence type="ECO:0000256" key="7">
    <source>
        <dbReference type="ARBA" id="ARBA00023004"/>
    </source>
</evidence>
<evidence type="ECO:0000256" key="4">
    <source>
        <dbReference type="ARBA" id="ARBA00022496"/>
    </source>
</evidence>
<feature type="domain" description="TonB-dependent receptor plug" evidence="16">
    <location>
        <begin position="68"/>
        <end position="170"/>
    </location>
</feature>
<dbReference type="InterPro" id="IPR036942">
    <property type="entry name" value="Beta-barrel_TonB_sf"/>
</dbReference>
<evidence type="ECO:0000256" key="12">
    <source>
        <dbReference type="PROSITE-ProRule" id="PRU01360"/>
    </source>
</evidence>
<protein>
    <submittedName>
        <fullName evidence="17">TonB-dependent receptor</fullName>
    </submittedName>
</protein>
<proteinExistence type="inferred from homology"/>
<evidence type="ECO:0000256" key="2">
    <source>
        <dbReference type="ARBA" id="ARBA00022448"/>
    </source>
</evidence>
<evidence type="ECO:0000256" key="13">
    <source>
        <dbReference type="RuleBase" id="RU003357"/>
    </source>
</evidence>
<evidence type="ECO:0000256" key="10">
    <source>
        <dbReference type="ARBA" id="ARBA00023136"/>
    </source>
</evidence>
<evidence type="ECO:0000256" key="6">
    <source>
        <dbReference type="ARBA" id="ARBA00022729"/>
    </source>
</evidence>
<dbReference type="EMBL" id="JBAKBA010000022">
    <property type="protein sequence ID" value="MEL0659593.1"/>
    <property type="molecule type" value="Genomic_DNA"/>
</dbReference>
<dbReference type="PANTHER" id="PTHR32552">
    <property type="entry name" value="FERRICHROME IRON RECEPTOR-RELATED"/>
    <property type="match status" value="1"/>
</dbReference>
<evidence type="ECO:0000256" key="5">
    <source>
        <dbReference type="ARBA" id="ARBA00022692"/>
    </source>
</evidence>
<evidence type="ECO:0000256" key="8">
    <source>
        <dbReference type="ARBA" id="ARBA00023065"/>
    </source>
</evidence>
<keyword evidence="2 12" id="KW-0813">Transport</keyword>
<name>A0ABU9HCS1_9GAMM</name>
<dbReference type="InterPro" id="IPR012910">
    <property type="entry name" value="Plug_dom"/>
</dbReference>
<dbReference type="RefSeq" id="WP_341628135.1">
    <property type="nucleotide sequence ID" value="NZ_JBAKBA010000022.1"/>
</dbReference>